<reference evidence="9 10" key="1">
    <citation type="journal article" date="2013" name="Proc. Natl. Acad. Sci. U.S.A.">
        <title>Fine-scale variation in meiotic recombination in Mimulus inferred from population shotgun sequencing.</title>
        <authorList>
            <person name="Hellsten U."/>
            <person name="Wright K.M."/>
            <person name="Jenkins J."/>
            <person name="Shu S."/>
            <person name="Yuan Y."/>
            <person name="Wessler S.R."/>
            <person name="Schmutz J."/>
            <person name="Willis J.H."/>
            <person name="Rokhsar D.S."/>
        </authorList>
    </citation>
    <scope>NUCLEOTIDE SEQUENCE [LARGE SCALE GENOMIC DNA]</scope>
    <source>
        <strain evidence="10">cv. DUN x IM62</strain>
    </source>
</reference>
<dbReference type="InterPro" id="IPR013763">
    <property type="entry name" value="Cyclin-like_dom"/>
</dbReference>
<feature type="domain" description="Cyclin-like" evidence="7">
    <location>
        <begin position="80"/>
        <end position="168"/>
    </location>
</feature>
<dbReference type="CDD" id="cd20544">
    <property type="entry name" value="CYCLIN_AtCycD-like_rpt2"/>
    <property type="match status" value="1"/>
</dbReference>
<dbReference type="InterPro" id="IPR006671">
    <property type="entry name" value="Cyclin_N"/>
</dbReference>
<dbReference type="GO" id="GO:0005737">
    <property type="term" value="C:cytoplasm"/>
    <property type="evidence" value="ECO:0000318"/>
    <property type="project" value="GO_Central"/>
</dbReference>
<evidence type="ECO:0000259" key="7">
    <source>
        <dbReference type="SMART" id="SM00385"/>
    </source>
</evidence>
<dbReference type="AlphaFoldDB" id="A0A022QQZ7"/>
<dbReference type="SMART" id="SM01332">
    <property type="entry name" value="Cyclin_C"/>
    <property type="match status" value="1"/>
</dbReference>
<dbReference type="InterPro" id="IPR048258">
    <property type="entry name" value="Cyclins_cyclin-box"/>
</dbReference>
<dbReference type="InterPro" id="IPR039361">
    <property type="entry name" value="Cyclin"/>
</dbReference>
<feature type="region of interest" description="Disordered" evidence="6">
    <location>
        <begin position="298"/>
        <end position="324"/>
    </location>
</feature>
<keyword evidence="10" id="KW-1185">Reference proteome</keyword>
<dbReference type="GO" id="GO:0000307">
    <property type="term" value="C:cyclin-dependent protein kinase holoenzyme complex"/>
    <property type="evidence" value="ECO:0000318"/>
    <property type="project" value="GO_Central"/>
</dbReference>
<comment type="similarity">
    <text evidence="1">Belongs to the cyclin family. Cyclin D subfamily.</text>
</comment>
<dbReference type="GO" id="GO:0000082">
    <property type="term" value="P:G1/S transition of mitotic cell cycle"/>
    <property type="evidence" value="ECO:0000318"/>
    <property type="project" value="GO_Central"/>
</dbReference>
<organism evidence="9 10">
    <name type="scientific">Erythranthe guttata</name>
    <name type="common">Yellow monkey flower</name>
    <name type="synonym">Mimulus guttatus</name>
    <dbReference type="NCBI Taxonomy" id="4155"/>
    <lineage>
        <taxon>Eukaryota</taxon>
        <taxon>Viridiplantae</taxon>
        <taxon>Streptophyta</taxon>
        <taxon>Embryophyta</taxon>
        <taxon>Tracheophyta</taxon>
        <taxon>Spermatophyta</taxon>
        <taxon>Magnoliopsida</taxon>
        <taxon>eudicotyledons</taxon>
        <taxon>Gunneridae</taxon>
        <taxon>Pentapetalae</taxon>
        <taxon>asterids</taxon>
        <taxon>lamiids</taxon>
        <taxon>Lamiales</taxon>
        <taxon>Phrymaceae</taxon>
        <taxon>Erythranthe</taxon>
    </lineage>
</organism>
<keyword evidence="3 5" id="KW-0195">Cyclin</keyword>
<dbReference type="SUPFAM" id="SSF47954">
    <property type="entry name" value="Cyclin-like"/>
    <property type="match status" value="2"/>
</dbReference>
<proteinExistence type="inferred from homology"/>
<dbReference type="Gene3D" id="1.10.472.10">
    <property type="entry name" value="Cyclin-like"/>
    <property type="match status" value="2"/>
</dbReference>
<dbReference type="Pfam" id="PF00134">
    <property type="entry name" value="Cyclin_N"/>
    <property type="match status" value="1"/>
</dbReference>
<name>A0A022QQZ7_ERYGU</name>
<evidence type="ECO:0000256" key="4">
    <source>
        <dbReference type="ARBA" id="ARBA00023306"/>
    </source>
</evidence>
<evidence type="ECO:0000256" key="3">
    <source>
        <dbReference type="ARBA" id="ARBA00023127"/>
    </source>
</evidence>
<evidence type="ECO:0000256" key="6">
    <source>
        <dbReference type="SAM" id="MobiDB-lite"/>
    </source>
</evidence>
<evidence type="ECO:0000256" key="2">
    <source>
        <dbReference type="ARBA" id="ARBA00022618"/>
    </source>
</evidence>
<dbReference type="GO" id="GO:0005634">
    <property type="term" value="C:nucleus"/>
    <property type="evidence" value="ECO:0000318"/>
    <property type="project" value="GO_Central"/>
</dbReference>
<protein>
    <submittedName>
        <fullName evidence="9">Uncharacterized protein</fullName>
    </submittedName>
</protein>
<dbReference type="GO" id="GO:0051301">
    <property type="term" value="P:cell division"/>
    <property type="evidence" value="ECO:0007669"/>
    <property type="project" value="UniProtKB-KW"/>
</dbReference>
<accession>A0A022QQZ7</accession>
<dbReference type="CDD" id="cd20543">
    <property type="entry name" value="CYCLIN_AtCycD-like_rpt1"/>
    <property type="match status" value="1"/>
</dbReference>
<dbReference type="Pfam" id="PF02984">
    <property type="entry name" value="Cyclin_C"/>
    <property type="match status" value="1"/>
</dbReference>
<dbReference type="PANTHER" id="PTHR10177">
    <property type="entry name" value="CYCLINS"/>
    <property type="match status" value="1"/>
</dbReference>
<dbReference type="PhylomeDB" id="A0A022QQZ7"/>
<feature type="domain" description="Cyclin C-terminal" evidence="8">
    <location>
        <begin position="177"/>
        <end position="297"/>
    </location>
</feature>
<dbReference type="Proteomes" id="UP000030748">
    <property type="component" value="Unassembled WGS sequence"/>
</dbReference>
<evidence type="ECO:0000313" key="9">
    <source>
        <dbReference type="EMBL" id="EYU29703.1"/>
    </source>
</evidence>
<evidence type="ECO:0000313" key="10">
    <source>
        <dbReference type="Proteomes" id="UP000030748"/>
    </source>
</evidence>
<dbReference type="STRING" id="4155.A0A022QQZ7"/>
<dbReference type="InterPro" id="IPR004367">
    <property type="entry name" value="Cyclin_C-dom"/>
</dbReference>
<dbReference type="EMBL" id="KI631169">
    <property type="protein sequence ID" value="EYU29703.1"/>
    <property type="molecule type" value="Genomic_DNA"/>
</dbReference>
<dbReference type="FunFam" id="1.10.472.10:FF:000060">
    <property type="entry name" value="D6-type cyclin"/>
    <property type="match status" value="1"/>
</dbReference>
<sequence>MSLSCSDCFSDLLCSEDSNIIFSCGGDELPEYSSDLDSNPIDVEESIAGLLEDERDLAGISSCPSHHQLIEASARAESVAWLLKVHRYYGFQPLTAYLSVNYLDRFLYSHHLPKLNGWPLQLLSVACLSLAAKMEEQLVPSLLDLQVEGARFNFEAKNIQRMELLVLRVLDWRLRSISPFCYLNFFSFKIDPTGIYTGFLSSRATDIILSTIQETSFLEYRPSCIAAATILCAANDLPNFSFITAQHAESWTHGLHKDNIMSCYESIRQVMLKSKAKRQPKVLPQHRVMTRASIILSDDSSSSSYKRRKLNNDSWEDDDKRSSD</sequence>
<dbReference type="OMA" id="LKVHEYY"/>
<dbReference type="GO" id="GO:0016538">
    <property type="term" value="F:cyclin-dependent protein serine/threonine kinase regulator activity"/>
    <property type="evidence" value="ECO:0000318"/>
    <property type="project" value="GO_Central"/>
</dbReference>
<keyword evidence="4" id="KW-0131">Cell cycle</keyword>
<dbReference type="KEGG" id="egt:105966565"/>
<evidence type="ECO:0000256" key="5">
    <source>
        <dbReference type="RuleBase" id="RU000383"/>
    </source>
</evidence>
<keyword evidence="2" id="KW-0132">Cell division</keyword>
<evidence type="ECO:0000256" key="1">
    <source>
        <dbReference type="ARBA" id="ARBA00009065"/>
    </source>
</evidence>
<evidence type="ECO:0000259" key="8">
    <source>
        <dbReference type="SMART" id="SM01332"/>
    </source>
</evidence>
<dbReference type="PROSITE" id="PS00292">
    <property type="entry name" value="CYCLINS"/>
    <property type="match status" value="1"/>
</dbReference>
<dbReference type="SMART" id="SM00385">
    <property type="entry name" value="CYCLIN"/>
    <property type="match status" value="1"/>
</dbReference>
<dbReference type="eggNOG" id="KOG0656">
    <property type="taxonomic scope" value="Eukaryota"/>
</dbReference>
<dbReference type="OrthoDB" id="5590282at2759"/>
<dbReference type="InterPro" id="IPR036915">
    <property type="entry name" value="Cyclin-like_sf"/>
</dbReference>
<gene>
    <name evidence="9" type="ORF">MIMGU_mgv1a010022mg</name>
</gene>